<dbReference type="GO" id="GO:0005737">
    <property type="term" value="C:cytoplasm"/>
    <property type="evidence" value="ECO:0007669"/>
    <property type="project" value="UniProtKB-SubCell"/>
</dbReference>
<dbReference type="GO" id="GO:0097163">
    <property type="term" value="F:sulfur carrier activity"/>
    <property type="evidence" value="ECO:0007669"/>
    <property type="project" value="TreeGrafter"/>
</dbReference>
<dbReference type="InterPro" id="IPR025526">
    <property type="entry name" value="DsrC-like_dom_sf"/>
</dbReference>
<evidence type="ECO:0000256" key="2">
    <source>
        <dbReference type="ARBA" id="ARBA00005718"/>
    </source>
</evidence>
<evidence type="ECO:0000313" key="4">
    <source>
        <dbReference type="EMBL" id="VAW72674.1"/>
    </source>
</evidence>
<dbReference type="SUPFAM" id="SSF69721">
    <property type="entry name" value="DsrC, the gamma subunit of dissimilatory sulfite reductase"/>
    <property type="match status" value="1"/>
</dbReference>
<dbReference type="PANTHER" id="PTHR37010:SF1">
    <property type="entry name" value="SULFURTRANSFERASE TUSE"/>
    <property type="match status" value="1"/>
</dbReference>
<evidence type="ECO:0000256" key="1">
    <source>
        <dbReference type="ARBA" id="ARBA00004496"/>
    </source>
</evidence>
<dbReference type="Gene3D" id="1.10.10.370">
    <property type="entry name" value="DsrC-like protein, C-terminal domain"/>
    <property type="match status" value="1"/>
</dbReference>
<dbReference type="Gene3D" id="3.30.1420.10">
    <property type="match status" value="1"/>
</dbReference>
<name>A0A3B0YUV8_9ZZZZ</name>
<organism evidence="4">
    <name type="scientific">hydrothermal vent metagenome</name>
    <dbReference type="NCBI Taxonomy" id="652676"/>
    <lineage>
        <taxon>unclassified sequences</taxon>
        <taxon>metagenomes</taxon>
        <taxon>ecological metagenomes</taxon>
    </lineage>
</organism>
<sequence length="100" mass="11448">MNSAANKLAEIQLDEYGLLKHPEIWNREVAMVLAHDLGIAVLNAEHWRVIDAMRLHYDRFGVAPAMHNICRANKKDEEWVHDLFATCLNLNSSVDRAIAR</sequence>
<dbReference type="Pfam" id="PF04358">
    <property type="entry name" value="DsrC"/>
    <property type="match status" value="1"/>
</dbReference>
<dbReference type="PANTHER" id="PTHR37010">
    <property type="entry name" value="SULFURTRANSFERASE TUSE"/>
    <property type="match status" value="1"/>
</dbReference>
<accession>A0A3B0YUV8</accession>
<dbReference type="AlphaFoldDB" id="A0A3B0YUV8"/>
<gene>
    <name evidence="4" type="ORF">MNBD_GAMMA10-2540</name>
</gene>
<dbReference type="GO" id="GO:0002143">
    <property type="term" value="P:tRNA wobble position uridine thiolation"/>
    <property type="evidence" value="ECO:0007669"/>
    <property type="project" value="TreeGrafter"/>
</dbReference>
<protein>
    <submittedName>
        <fullName evidence="4">Uncharacterized protein</fullName>
    </submittedName>
</protein>
<dbReference type="InterPro" id="IPR042072">
    <property type="entry name" value="DsrC-like_C"/>
</dbReference>
<dbReference type="InterPro" id="IPR043163">
    <property type="entry name" value="DsrC-like_N"/>
</dbReference>
<comment type="similarity">
    <text evidence="2">Belongs to the DsrC/TusE family.</text>
</comment>
<dbReference type="EMBL" id="UOFJ01000679">
    <property type="protein sequence ID" value="VAW72674.1"/>
    <property type="molecule type" value="Genomic_DNA"/>
</dbReference>
<keyword evidence="3" id="KW-0963">Cytoplasm</keyword>
<dbReference type="InterPro" id="IPR007453">
    <property type="entry name" value="DsrC/TusE"/>
</dbReference>
<evidence type="ECO:0000256" key="3">
    <source>
        <dbReference type="ARBA" id="ARBA00022490"/>
    </source>
</evidence>
<reference evidence="4" key="1">
    <citation type="submission" date="2018-06" db="EMBL/GenBank/DDBJ databases">
        <authorList>
            <person name="Zhirakovskaya E."/>
        </authorList>
    </citation>
    <scope>NUCLEOTIDE SEQUENCE</scope>
</reference>
<proteinExistence type="inferred from homology"/>
<comment type="subcellular location">
    <subcellularLocation>
        <location evidence="1">Cytoplasm</location>
    </subcellularLocation>
</comment>